<gene>
    <name evidence="2" type="ORF">AV274_1553</name>
    <name evidence="1" type="ORF">AV274_2311</name>
</gene>
<reference evidence="2 3" key="1">
    <citation type="submission" date="2016-05" db="EMBL/GenBank/DDBJ databases">
        <title>Nuclear genome of Blastocystis sp. subtype 1 NandII.</title>
        <authorList>
            <person name="Gentekaki E."/>
            <person name="Curtis B."/>
            <person name="Stairs C."/>
            <person name="Eme L."/>
            <person name="Herman E."/>
            <person name="Klimes V."/>
            <person name="Arias M.C."/>
            <person name="Elias M."/>
            <person name="Hilliou F."/>
            <person name="Klute M."/>
            <person name="Malik S.-B."/>
            <person name="Pightling A."/>
            <person name="Rachubinski R."/>
            <person name="Salas D."/>
            <person name="Schlacht A."/>
            <person name="Suga H."/>
            <person name="Archibald J."/>
            <person name="Ball S.G."/>
            <person name="Clark G."/>
            <person name="Dacks J."/>
            <person name="Van Der Giezen M."/>
            <person name="Tsaousis A."/>
            <person name="Roger A."/>
        </authorList>
    </citation>
    <scope>NUCLEOTIDE SEQUENCE [LARGE SCALE GENOMIC DNA]</scope>
    <source>
        <strain evidence="3">ATCC 50177 / NandII</strain>
        <strain evidence="2">NandII</strain>
    </source>
</reference>
<evidence type="ECO:0000313" key="1">
    <source>
        <dbReference type="EMBL" id="OAO15995.1"/>
    </source>
</evidence>
<accession>A0A196SKJ7</accession>
<proteinExistence type="predicted"/>
<dbReference type="EMBL" id="LXWW01000065">
    <property type="protein sequence ID" value="OAO16712.1"/>
    <property type="molecule type" value="Genomic_DNA"/>
</dbReference>
<comment type="caution">
    <text evidence="2">The sequence shown here is derived from an EMBL/GenBank/DDBJ whole genome shotgun (WGS) entry which is preliminary data.</text>
</comment>
<name>A0A196SKJ7_BLAHN</name>
<dbReference type="AlphaFoldDB" id="A0A196SKJ7"/>
<evidence type="ECO:0000313" key="3">
    <source>
        <dbReference type="Proteomes" id="UP000078348"/>
    </source>
</evidence>
<sequence length="318" mass="36556">MILFFDVNGREKYSLFCTWSAGELTGPSYLYSIEAGSVVSVYTFYHDELVECEDVFIPASERCIVDGENGRRWEGPLFDEMLFNTVEEYNEDNVLVFRGSYFRNRRCGFGEEYYDFPLPYSVPVSRGFCMDDKWLGSIELFDRNGDYVRDQTVINNINVYPDVMVDSLPNVSISTITENITISDGVELENLPHLEQCQIGESDDEMSLNFYWCKTFCVQNCPRLQSIFFFSNAFANYSGKRVSLSLQSLPALQSLRFGKESFWNCQSVDMKSLPALRAVVIDSDALYRLKRFHYSHIDPSVISAVAVKRMYIPSQTKS</sequence>
<evidence type="ECO:0000313" key="2">
    <source>
        <dbReference type="EMBL" id="OAO16712.1"/>
    </source>
</evidence>
<keyword evidence="3" id="KW-1185">Reference proteome</keyword>
<organism evidence="2 3">
    <name type="scientific">Blastocystis sp. subtype 1 (strain ATCC 50177 / NandII)</name>
    <dbReference type="NCBI Taxonomy" id="478820"/>
    <lineage>
        <taxon>Eukaryota</taxon>
        <taxon>Sar</taxon>
        <taxon>Stramenopiles</taxon>
        <taxon>Bigyra</taxon>
        <taxon>Opalozoa</taxon>
        <taxon>Opalinata</taxon>
        <taxon>Blastocystidae</taxon>
        <taxon>Blastocystis</taxon>
    </lineage>
</organism>
<dbReference type="Proteomes" id="UP000078348">
    <property type="component" value="Unassembled WGS sequence"/>
</dbReference>
<protein>
    <submittedName>
        <fullName evidence="2">Uncharacterized protein</fullName>
    </submittedName>
</protein>
<dbReference type="EMBL" id="LXWW01000106">
    <property type="protein sequence ID" value="OAO15995.1"/>
    <property type="molecule type" value="Genomic_DNA"/>
</dbReference>